<dbReference type="Pfam" id="PF10442">
    <property type="entry name" value="FIST_C"/>
    <property type="match status" value="1"/>
</dbReference>
<dbReference type="SMART" id="SM01204">
    <property type="entry name" value="FIST_C"/>
    <property type="match status" value="1"/>
</dbReference>
<organism evidence="3 4">
    <name type="scientific">Balneatrix alpica</name>
    <dbReference type="NCBI Taxonomy" id="75684"/>
    <lineage>
        <taxon>Bacteria</taxon>
        <taxon>Pseudomonadati</taxon>
        <taxon>Pseudomonadota</taxon>
        <taxon>Gammaproteobacteria</taxon>
        <taxon>Oceanospirillales</taxon>
        <taxon>Balneatrichaceae</taxon>
        <taxon>Balneatrix</taxon>
    </lineage>
</organism>
<dbReference type="PANTHER" id="PTHR40252:SF2">
    <property type="entry name" value="BLR0328 PROTEIN"/>
    <property type="match status" value="1"/>
</dbReference>
<dbReference type="EMBL" id="JBHLZN010000003">
    <property type="protein sequence ID" value="MFB9886837.1"/>
    <property type="molecule type" value="Genomic_DNA"/>
</dbReference>
<dbReference type="InterPro" id="IPR013702">
    <property type="entry name" value="FIST_domain_N"/>
</dbReference>
<dbReference type="PANTHER" id="PTHR40252">
    <property type="entry name" value="BLR0328 PROTEIN"/>
    <property type="match status" value="1"/>
</dbReference>
<evidence type="ECO:0000313" key="4">
    <source>
        <dbReference type="Proteomes" id="UP001589628"/>
    </source>
</evidence>
<proteinExistence type="predicted"/>
<evidence type="ECO:0000259" key="2">
    <source>
        <dbReference type="SMART" id="SM01204"/>
    </source>
</evidence>
<feature type="domain" description="FIST C-domain" evidence="2">
    <location>
        <begin position="252"/>
        <end position="382"/>
    </location>
</feature>
<name>A0ABV5ZC26_9GAMM</name>
<keyword evidence="4" id="KW-1185">Reference proteome</keyword>
<accession>A0ABV5ZC26</accession>
<dbReference type="NCBIfam" id="NF041558">
    <property type="entry name" value="NosP"/>
    <property type="match status" value="1"/>
</dbReference>
<reference evidence="3 4" key="1">
    <citation type="submission" date="2024-09" db="EMBL/GenBank/DDBJ databases">
        <authorList>
            <person name="Sun Q."/>
            <person name="Mori K."/>
        </authorList>
    </citation>
    <scope>NUCLEOTIDE SEQUENCE [LARGE SCALE GENOMIC DNA]</scope>
    <source>
        <strain evidence="3 4">ATCC 51285</strain>
    </source>
</reference>
<protein>
    <submittedName>
        <fullName evidence="3">Nitric oxide-sensing protein NosP</fullName>
    </submittedName>
</protein>
<gene>
    <name evidence="3" type="primary">nosP</name>
    <name evidence="3" type="ORF">ACFFLH_10465</name>
</gene>
<sequence length="403" mass="43748">MVGGQIKLLQPGLPDAPRQPGLWRLMSEARELGECARQLLSALPAAAEQAPGWLWLFASPDYDLVQLVELLQQALPETDILACTTAGELTPQGYREGSVTGVAFARSHFTISTALVEDMPQFDWQRAEHLAASLIEQVQSRAKAPVVGHSFALAWLDGLCEHGELLVSRLNTAFGATPVLGGSAGDDLHFTHTQVIYRGRAYTDAAVVALVNTSLPFAIFSQRHVQESDEMLVVTEADSAHRRVLELDAEPAAEVYARMLGVSPAELCPTLFACNTLSVRIGEEGFVRAIQQANADGSLTFYCAVERGIVLRRNHYADMLECLHNLLAELDQRLGAPQLLLAFDCIFRRLELEANGRKTEAEVLLQAHQAVGFSTYGEHIEGVHLNHTLTGVVIGQAGGGHDG</sequence>
<evidence type="ECO:0000259" key="1">
    <source>
        <dbReference type="SMART" id="SM00897"/>
    </source>
</evidence>
<dbReference type="InterPro" id="IPR019494">
    <property type="entry name" value="FIST_C"/>
</dbReference>
<dbReference type="SMART" id="SM00897">
    <property type="entry name" value="FIST"/>
    <property type="match status" value="1"/>
</dbReference>
<evidence type="ECO:0000313" key="3">
    <source>
        <dbReference type="EMBL" id="MFB9886837.1"/>
    </source>
</evidence>
<dbReference type="Pfam" id="PF08495">
    <property type="entry name" value="FIST"/>
    <property type="match status" value="1"/>
</dbReference>
<dbReference type="Proteomes" id="UP001589628">
    <property type="component" value="Unassembled WGS sequence"/>
</dbReference>
<comment type="caution">
    <text evidence="3">The sequence shown here is derived from an EMBL/GenBank/DDBJ whole genome shotgun (WGS) entry which is preliminary data.</text>
</comment>
<dbReference type="RefSeq" id="WP_051527538.1">
    <property type="nucleotide sequence ID" value="NZ_JBHLZN010000003.1"/>
</dbReference>
<feature type="domain" description="FIST" evidence="1">
    <location>
        <begin position="50"/>
        <end position="251"/>
    </location>
</feature>